<feature type="transmembrane region" description="Helical" evidence="8">
    <location>
        <begin position="378"/>
        <end position="403"/>
    </location>
</feature>
<dbReference type="Pfam" id="PF06011">
    <property type="entry name" value="TRP"/>
    <property type="match status" value="1"/>
</dbReference>
<comment type="subcellular location">
    <subcellularLocation>
        <location evidence="1">Membrane</location>
        <topology evidence="1">Multi-pass membrane protein</topology>
    </subcellularLocation>
</comment>
<feature type="transmembrane region" description="Helical" evidence="8">
    <location>
        <begin position="570"/>
        <end position="589"/>
    </location>
</feature>
<feature type="transmembrane region" description="Helical" evidence="8">
    <location>
        <begin position="601"/>
        <end position="623"/>
    </location>
</feature>
<keyword evidence="5 8" id="KW-1133">Transmembrane helix</keyword>
<feature type="transmembrane region" description="Helical" evidence="8">
    <location>
        <begin position="430"/>
        <end position="452"/>
    </location>
</feature>
<sequence>MSTRPPGNDDALAWAHDATESNRHATMHRYGPQRHMPIRYRTSLPAACHFALLLLLALLSVQPASAVLLPFDNCLPSNYIASNNADHAQLQWVPLYLDAVFDLENPLHNLRVRVYGNVTGTVGNTTLPPWNDTNQWKGNTSVLNGKIQNQPDGPAGKATTLFSKVDVLSYEPYKTLSNFCNSTRDGQCPLGPVFNNITGYQGLPYLELSNDFSSPYAFTSFAPTLIIWNGDARATSIGCISSVVTPSLGGDFLVPSIPPGLRFAPSWCGNRFCRRVQSLGNKRLTPGFGDCLQYIQFIVLTGGLSLSYPGYYQPVVSNGAWSALMFNQSFVSGAEPWKNIVDGVYVTQNITSVYDGSSSVYGLENVTRLVGMSQVEDIWAGMMVWLLVIFAILLSAIQLGFFFRWVLRLVRQNPEEDLRAKNMPFSMGNVIRLVFSYFLLPIVTLSLFQLVVASRSSVYLVALAVVTIALIVGFAAWLIYLIASTRPRSHLFDDLATVLLYGPLYNTYSDEAAAFALIPVLLTFLRGIALGAVQASGIAQLVILAACEVVQMLTLHAFRPFHSPTSMNAYHTGFSALRFVTVILMVAFSPTMGVLEGPKGWIGYVILLIHGAVLVFGFFLNALQTIIEVVARMCGAGGDDSRGQTRGGLSRIFGARQLQRRISRRGATSRQSQLSTTAMLDTVPASKRGYGRVRSESAGSMGIMLHQQQRSSSVLDGRSIDAYSLPMGGSSFPRARQEKLPTADPYYRAPRARRQNSEDIGGTPPYHRSRQSVGSIDLADKRMSKAGASFPDLPDADNSPTRGQTPAPPQAYTPVFAPRADYSTREVDFYYGVRGPALNSDGPGRKLGTGPADPTSPVSTATGWLKGLFGGKTKEKGKGFEVVRSARMPPAMKARGGEFADEGPPEGIPVAMGVLRNGPIESDDEDSSPRVKRGKKRDLLDDEGEESQADDEEERDIGTTKLAEGPPLLPDLDAGESFKVPSRLNSAKTVKTSRQTSRRTARGVELEPLPDVPRKSSKRNSGVDFIKNPLVNLVPPAEAGPSPTFPDGASGTTSARLPFDRTNSHNKRLSGSSLGATDDMNSQFPSPGQSGDSGDERPTSYGHVHQHSISRVDPSSDQRLDLLGSSAEVVEAIRRASASSSTSHRSPS</sequence>
<evidence type="ECO:0000256" key="2">
    <source>
        <dbReference type="ARBA" id="ARBA00010642"/>
    </source>
</evidence>
<feature type="region of interest" description="Disordered" evidence="7">
    <location>
        <begin position="835"/>
        <end position="870"/>
    </location>
</feature>
<protein>
    <recommendedName>
        <fullName evidence="9">ML-like domain-containing protein</fullName>
    </recommendedName>
</protein>
<evidence type="ECO:0000256" key="3">
    <source>
        <dbReference type="ARBA" id="ARBA00022692"/>
    </source>
</evidence>
<evidence type="ECO:0000256" key="6">
    <source>
        <dbReference type="ARBA" id="ARBA00023136"/>
    </source>
</evidence>
<gene>
    <name evidence="10" type="ORF">PG999_013959</name>
</gene>
<keyword evidence="11" id="KW-1185">Reference proteome</keyword>
<dbReference type="InterPro" id="IPR010308">
    <property type="entry name" value="TRP_C"/>
</dbReference>
<accession>A0AAW0QGS1</accession>
<dbReference type="Pfam" id="PF14558">
    <property type="entry name" value="TRP_N"/>
    <property type="match status" value="1"/>
</dbReference>
<proteinExistence type="inferred from homology"/>
<feature type="transmembrane region" description="Helical" evidence="8">
    <location>
        <begin position="538"/>
        <end position="558"/>
    </location>
</feature>
<evidence type="ECO:0000256" key="1">
    <source>
        <dbReference type="ARBA" id="ARBA00004141"/>
    </source>
</evidence>
<keyword evidence="6 8" id="KW-0472">Membrane</keyword>
<feature type="region of interest" description="Disordered" evidence="7">
    <location>
        <begin position="786"/>
        <end position="815"/>
    </location>
</feature>
<reference evidence="10 11" key="1">
    <citation type="submission" date="2023-01" db="EMBL/GenBank/DDBJ databases">
        <title>Analysis of 21 Apiospora genomes using comparative genomics revels a genus with tremendous synthesis potential of carbohydrate active enzymes and secondary metabolites.</title>
        <authorList>
            <person name="Sorensen T."/>
        </authorList>
    </citation>
    <scope>NUCLEOTIDE SEQUENCE [LARGE SCALE GENOMIC DNA]</scope>
    <source>
        <strain evidence="10 11">CBS 117206</strain>
    </source>
</reference>
<dbReference type="InterPro" id="IPR032800">
    <property type="entry name" value="TRP_N"/>
</dbReference>
<feature type="transmembrane region" description="Helical" evidence="8">
    <location>
        <begin position="458"/>
        <end position="483"/>
    </location>
</feature>
<dbReference type="SMART" id="SM01320">
    <property type="entry name" value="TRP_N"/>
    <property type="match status" value="1"/>
</dbReference>
<feature type="compositionally biased region" description="Acidic residues" evidence="7">
    <location>
        <begin position="940"/>
        <end position="955"/>
    </location>
</feature>
<feature type="compositionally biased region" description="Polar residues" evidence="7">
    <location>
        <begin position="983"/>
        <end position="995"/>
    </location>
</feature>
<organism evidence="10 11">
    <name type="scientific">Apiospora kogelbergensis</name>
    <dbReference type="NCBI Taxonomy" id="1337665"/>
    <lineage>
        <taxon>Eukaryota</taxon>
        <taxon>Fungi</taxon>
        <taxon>Dikarya</taxon>
        <taxon>Ascomycota</taxon>
        <taxon>Pezizomycotina</taxon>
        <taxon>Sordariomycetes</taxon>
        <taxon>Xylariomycetidae</taxon>
        <taxon>Amphisphaeriales</taxon>
        <taxon>Apiosporaceae</taxon>
        <taxon>Apiospora</taxon>
    </lineage>
</organism>
<evidence type="ECO:0000256" key="8">
    <source>
        <dbReference type="SAM" id="Phobius"/>
    </source>
</evidence>
<feature type="compositionally biased region" description="Polar residues" evidence="7">
    <location>
        <begin position="1069"/>
        <end position="1092"/>
    </location>
</feature>
<comment type="similarity">
    <text evidence="2">Belongs to the transient receptor potential (TRP) ion channel family.</text>
</comment>
<evidence type="ECO:0000256" key="4">
    <source>
        <dbReference type="ARBA" id="ARBA00022729"/>
    </source>
</evidence>
<dbReference type="Proteomes" id="UP001392437">
    <property type="component" value="Unassembled WGS sequence"/>
</dbReference>
<feature type="domain" description="ML-like" evidence="9">
    <location>
        <begin position="64"/>
        <end position="251"/>
    </location>
</feature>
<dbReference type="GO" id="GO:0016020">
    <property type="term" value="C:membrane"/>
    <property type="evidence" value="ECO:0007669"/>
    <property type="project" value="UniProtKB-SubCell"/>
</dbReference>
<feature type="transmembrane region" description="Helical" evidence="8">
    <location>
        <begin position="44"/>
        <end position="69"/>
    </location>
</feature>
<dbReference type="InterPro" id="IPR040241">
    <property type="entry name" value="TRP_Flc/Pkd2-like"/>
</dbReference>
<keyword evidence="4" id="KW-0732">Signal</keyword>
<comment type="caution">
    <text evidence="10">The sequence shown here is derived from an EMBL/GenBank/DDBJ whole genome shotgun (WGS) entry which is preliminary data.</text>
</comment>
<dbReference type="PANTHER" id="PTHR31145:SF6">
    <property type="entry name" value="INTEGRAL MEMBRANE PROTEIN (AFU_ORTHOLOGUE AFUA_7G01610)"/>
    <property type="match status" value="1"/>
</dbReference>
<evidence type="ECO:0000256" key="7">
    <source>
        <dbReference type="SAM" id="MobiDB-lite"/>
    </source>
</evidence>
<dbReference type="PANTHER" id="PTHR31145">
    <property type="entry name" value="INTEGRAL MEMBRANE PROTEIN (AFU_ORTHOLOGUE AFUA_7G01610)"/>
    <property type="match status" value="1"/>
</dbReference>
<dbReference type="GO" id="GO:0055085">
    <property type="term" value="P:transmembrane transport"/>
    <property type="evidence" value="ECO:0007669"/>
    <property type="project" value="TreeGrafter"/>
</dbReference>
<name>A0AAW0QGS1_9PEZI</name>
<feature type="region of interest" description="Disordered" evidence="7">
    <location>
        <begin position="748"/>
        <end position="773"/>
    </location>
</feature>
<feature type="transmembrane region" description="Helical" evidence="8">
    <location>
        <begin position="512"/>
        <end position="532"/>
    </location>
</feature>
<evidence type="ECO:0000313" key="11">
    <source>
        <dbReference type="Proteomes" id="UP001392437"/>
    </source>
</evidence>
<evidence type="ECO:0000259" key="9">
    <source>
        <dbReference type="SMART" id="SM01320"/>
    </source>
</evidence>
<feature type="region of interest" description="Disordered" evidence="7">
    <location>
        <begin position="893"/>
        <end position="1123"/>
    </location>
</feature>
<dbReference type="AlphaFoldDB" id="A0AAW0QGS1"/>
<keyword evidence="3 8" id="KW-0812">Transmembrane</keyword>
<evidence type="ECO:0000313" key="10">
    <source>
        <dbReference type="EMBL" id="KAK8095937.1"/>
    </source>
</evidence>
<dbReference type="EMBL" id="JAQQWP010000011">
    <property type="protein sequence ID" value="KAK8095937.1"/>
    <property type="molecule type" value="Genomic_DNA"/>
</dbReference>
<evidence type="ECO:0000256" key="5">
    <source>
        <dbReference type="ARBA" id="ARBA00022989"/>
    </source>
</evidence>